<dbReference type="OrthoDB" id="124996at2759"/>
<sequence length="733" mass="82600">MEEDWAFLQPWLETLTGFLRHEHNDDLEERGVLASFECWPDAYTQRQKFMTANKCFLRVAFPTDRQLRSDRAALQRVREAMELFDRLAAVDNEAFEELLSQFLIHRAEPRPGTKRMPPVFWPTWECQLTGTLPVGDYVAGKTAVTWGELFGCPEDPWENSLEFRAAMAKLGRLELGTGGNRHNMFATNSWQIFGDAKLVRGDQKLVSQLQRVRPSPMSREINKLFELPVPPVAQLLAVGDYAKMMKTWKSPAKRVKTRLKSDEVEILPAINVEPGVQELTGAIARTDMTTLKLVLSDLEEELMFQSAATVNAWLLFSTLVCGQSLGDSGDPSLPMIKRSGKCTTWDVEYSDTSELRFGAMFSAFSEATTIKSLTLSAVRGDHGICNDPAYWMWLAYAFWSKTSRSSVQTLNITRINLTEAHVSAVTHVLANNYPTAQNGANHAPSAFGYVDIAKGTELRPVGLGSDSDITLVFQRDCELRAYYDDWSMDGTAEVVVPGYGCCKVTISEEVTKFVRDSPLLQTVVSRGGIRSLSLTLTDLESDQLVLRLFNLIGRKLQTLSLFFRCVVDRQVSLDLNAMASACPELKELRLHDWNVTMQNGTEALRVWGVKKLSISGGQMVDGLEECLQNPDYRMSRELVELKVSPNRIFRHHRLIIFEPEYVTSLMQHNKEFLPVAKKKLPQSSRCALISVVSSESSKLHAAQYLDSNILSMIFAYAASPECRSVQVVRWSRW</sequence>
<gene>
    <name evidence="1" type="ORF">PC110_g20461</name>
</gene>
<comment type="caution">
    <text evidence="1">The sequence shown here is derived from an EMBL/GenBank/DDBJ whole genome shotgun (WGS) entry which is preliminary data.</text>
</comment>
<evidence type="ECO:0000313" key="2">
    <source>
        <dbReference type="Proteomes" id="UP000251314"/>
    </source>
</evidence>
<dbReference type="Proteomes" id="UP000251314">
    <property type="component" value="Unassembled WGS sequence"/>
</dbReference>
<evidence type="ECO:0000313" key="1">
    <source>
        <dbReference type="EMBL" id="RAW23103.1"/>
    </source>
</evidence>
<reference evidence="1 2" key="1">
    <citation type="submission" date="2018-01" db="EMBL/GenBank/DDBJ databases">
        <title>Draft genome of the strawberry crown rot pathogen Phytophthora cactorum.</title>
        <authorList>
            <person name="Armitage A.D."/>
            <person name="Lysoe E."/>
            <person name="Nellist C.F."/>
            <person name="Harrison R.J."/>
            <person name="Brurberg M.B."/>
        </authorList>
    </citation>
    <scope>NUCLEOTIDE SEQUENCE [LARGE SCALE GENOMIC DNA]</scope>
    <source>
        <strain evidence="1 2">10300</strain>
    </source>
</reference>
<keyword evidence="2" id="KW-1185">Reference proteome</keyword>
<organism evidence="1 2">
    <name type="scientific">Phytophthora cactorum</name>
    <dbReference type="NCBI Taxonomy" id="29920"/>
    <lineage>
        <taxon>Eukaryota</taxon>
        <taxon>Sar</taxon>
        <taxon>Stramenopiles</taxon>
        <taxon>Oomycota</taxon>
        <taxon>Peronosporomycetes</taxon>
        <taxon>Peronosporales</taxon>
        <taxon>Peronosporaceae</taxon>
        <taxon>Phytophthora</taxon>
    </lineage>
</organism>
<protein>
    <submittedName>
        <fullName evidence="1">Uncharacterized protein</fullName>
    </submittedName>
</protein>
<accession>A0A329REG4</accession>
<dbReference type="VEuPathDB" id="FungiDB:PC110_g20461"/>
<dbReference type="SUPFAM" id="SSF52047">
    <property type="entry name" value="RNI-like"/>
    <property type="match status" value="1"/>
</dbReference>
<name>A0A329REG4_9STRA</name>
<dbReference type="AlphaFoldDB" id="A0A329REG4"/>
<dbReference type="EMBL" id="MJFZ01001134">
    <property type="protein sequence ID" value="RAW23103.1"/>
    <property type="molecule type" value="Genomic_DNA"/>
</dbReference>
<proteinExistence type="predicted"/>